<comment type="caution">
    <text evidence="1">The sequence shown here is derived from an EMBL/GenBank/DDBJ whole genome shotgun (WGS) entry which is preliminary data.</text>
</comment>
<name>A0A8X8LE34_9BACT</name>
<keyword evidence="2" id="KW-1185">Reference proteome</keyword>
<evidence type="ECO:0000313" key="2">
    <source>
        <dbReference type="Proteomes" id="UP000198711"/>
    </source>
</evidence>
<sequence>MASFKLDRTSFKAQTAAAAADHAAYYKNLSWQERLKVSSFLNSVAYNYPENTPPKLDRTKFAAKSRPA</sequence>
<evidence type="ECO:0000313" key="1">
    <source>
        <dbReference type="EMBL" id="SDW41071.1"/>
    </source>
</evidence>
<dbReference type="EMBL" id="FNNO01000002">
    <property type="protein sequence ID" value="SDW41071.1"/>
    <property type="molecule type" value="Genomic_DNA"/>
</dbReference>
<gene>
    <name evidence="1" type="ORF">SAMN05444410_102236</name>
</gene>
<accession>A0A8X8LE34</accession>
<reference evidence="1 2" key="1">
    <citation type="submission" date="2016-10" db="EMBL/GenBank/DDBJ databases">
        <authorList>
            <person name="Varghese N."/>
            <person name="Submissions S."/>
        </authorList>
    </citation>
    <scope>NUCLEOTIDE SEQUENCE [LARGE SCALE GENOMIC DNA]</scope>
    <source>
        <strain evidence="1 2">DSM 25353</strain>
    </source>
</reference>
<organism evidence="1 2">
    <name type="scientific">Hydrobacter penzbergensis</name>
    <dbReference type="NCBI Taxonomy" id="1235997"/>
    <lineage>
        <taxon>Bacteria</taxon>
        <taxon>Pseudomonadati</taxon>
        <taxon>Bacteroidota</taxon>
        <taxon>Chitinophagia</taxon>
        <taxon>Chitinophagales</taxon>
        <taxon>Chitinophagaceae</taxon>
        <taxon>Hydrobacter</taxon>
    </lineage>
</organism>
<dbReference type="Proteomes" id="UP000198711">
    <property type="component" value="Unassembled WGS sequence"/>
</dbReference>
<protein>
    <submittedName>
        <fullName evidence="1">Uncharacterized protein</fullName>
    </submittedName>
</protein>
<proteinExistence type="predicted"/>
<dbReference type="AlphaFoldDB" id="A0A8X8LE34"/>